<dbReference type="GO" id="GO:0005524">
    <property type="term" value="F:ATP binding"/>
    <property type="evidence" value="ECO:0007669"/>
    <property type="project" value="UniProtKB-KW"/>
</dbReference>
<evidence type="ECO:0000256" key="4">
    <source>
        <dbReference type="ARBA" id="ARBA00023012"/>
    </source>
</evidence>
<organism evidence="7 8">
    <name type="scientific">Nocardia salmonicida</name>
    <dbReference type="NCBI Taxonomy" id="53431"/>
    <lineage>
        <taxon>Bacteria</taxon>
        <taxon>Bacillati</taxon>
        <taxon>Actinomycetota</taxon>
        <taxon>Actinomycetes</taxon>
        <taxon>Mycobacteriales</taxon>
        <taxon>Nocardiaceae</taxon>
        <taxon>Nocardia</taxon>
    </lineage>
</organism>
<dbReference type="SUPFAM" id="SSF55874">
    <property type="entry name" value="ATPase domain of HSP90 chaperone/DNA topoisomerase II/histidine kinase"/>
    <property type="match status" value="1"/>
</dbReference>
<dbReference type="Pfam" id="PF02518">
    <property type="entry name" value="HATPase_c"/>
    <property type="match status" value="1"/>
</dbReference>
<keyword evidence="4" id="KW-0902">Two-component regulatory system</keyword>
<dbReference type="RefSeq" id="WP_328657731.1">
    <property type="nucleotide sequence ID" value="NZ_CP108014.1"/>
</dbReference>
<feature type="domain" description="Histidine kinase" evidence="6">
    <location>
        <begin position="301"/>
        <end position="473"/>
    </location>
</feature>
<dbReference type="InterPro" id="IPR004358">
    <property type="entry name" value="Sig_transdc_His_kin-like_C"/>
</dbReference>
<dbReference type="EMBL" id="CP109527">
    <property type="protein sequence ID" value="WTY36617.1"/>
    <property type="molecule type" value="Genomic_DNA"/>
</dbReference>
<keyword evidence="7" id="KW-0547">Nucleotide-binding</keyword>
<dbReference type="PRINTS" id="PR00344">
    <property type="entry name" value="BCTRLSENSOR"/>
</dbReference>
<dbReference type="Gene3D" id="3.30.565.10">
    <property type="entry name" value="Histidine kinase-like ATPase, C-terminal domain"/>
    <property type="match status" value="1"/>
</dbReference>
<keyword evidence="7" id="KW-0067">ATP-binding</keyword>
<dbReference type="CDD" id="cd00038">
    <property type="entry name" value="CAP_ED"/>
    <property type="match status" value="1"/>
</dbReference>
<dbReference type="PROSITE" id="PS50109">
    <property type="entry name" value="HIS_KIN"/>
    <property type="match status" value="1"/>
</dbReference>
<reference evidence="7 8" key="1">
    <citation type="submission" date="2022-10" db="EMBL/GenBank/DDBJ databases">
        <title>The complete genomes of actinobacterial strains from the NBC collection.</title>
        <authorList>
            <person name="Joergensen T.S."/>
            <person name="Alvarez Arevalo M."/>
            <person name="Sterndorff E.B."/>
            <person name="Faurdal D."/>
            <person name="Vuksanovic O."/>
            <person name="Mourched A.-S."/>
            <person name="Charusanti P."/>
            <person name="Shaw S."/>
            <person name="Blin K."/>
            <person name="Weber T."/>
        </authorList>
    </citation>
    <scope>NUCLEOTIDE SEQUENCE [LARGE SCALE GENOMIC DNA]</scope>
    <source>
        <strain evidence="7 8">NBC_01413</strain>
    </source>
</reference>
<gene>
    <name evidence="7" type="ORF">OG308_01575</name>
</gene>
<evidence type="ECO:0000256" key="2">
    <source>
        <dbReference type="ARBA" id="ARBA00012438"/>
    </source>
</evidence>
<name>A0ABZ1NA10_9NOCA</name>
<dbReference type="InterPro" id="IPR003594">
    <property type="entry name" value="HATPase_dom"/>
</dbReference>
<evidence type="ECO:0000313" key="8">
    <source>
        <dbReference type="Proteomes" id="UP001621418"/>
    </source>
</evidence>
<feature type="domain" description="Cyclic nucleotide-binding" evidence="5">
    <location>
        <begin position="16"/>
        <end position="122"/>
    </location>
</feature>
<dbReference type="Gene3D" id="2.60.120.10">
    <property type="entry name" value="Jelly Rolls"/>
    <property type="match status" value="1"/>
</dbReference>
<keyword evidence="8" id="KW-1185">Reference proteome</keyword>
<dbReference type="PANTHER" id="PTHR43065">
    <property type="entry name" value="SENSOR HISTIDINE KINASE"/>
    <property type="match status" value="1"/>
</dbReference>
<dbReference type="SUPFAM" id="SSF51206">
    <property type="entry name" value="cAMP-binding domain-like"/>
    <property type="match status" value="1"/>
</dbReference>
<accession>A0ABZ1NA10</accession>
<dbReference type="InterPro" id="IPR000595">
    <property type="entry name" value="cNMP-bd_dom"/>
</dbReference>
<evidence type="ECO:0000256" key="1">
    <source>
        <dbReference type="ARBA" id="ARBA00000085"/>
    </source>
</evidence>
<dbReference type="Pfam" id="PF00027">
    <property type="entry name" value="cNMP_binding"/>
    <property type="match status" value="1"/>
</dbReference>
<dbReference type="Proteomes" id="UP001621418">
    <property type="component" value="Chromosome"/>
</dbReference>
<evidence type="ECO:0000256" key="3">
    <source>
        <dbReference type="ARBA" id="ARBA00022777"/>
    </source>
</evidence>
<dbReference type="InterPro" id="IPR036890">
    <property type="entry name" value="HATPase_C_sf"/>
</dbReference>
<sequence>MSSLICDPEELRTLFLFEKLDETQLAELCDIGRIEYVDPGPVFREGEPATCFYVLIDGEVRLTKLSGGVEIETNRTDHRGVYAGAWMAYLGERTNQDYNGSMYVMRRSRFLVIDAADFARIMHEWFPMAVHLLEGAFFGGQKSSQRIAERERLLALGSLSAGLTHELNNPAAAAVRATSGLRERVAGMRHKLKMMAEGKFPADALVKLVEMQEQAADQVAKAPDLSPLEAADREDALADWFEQRGIADGWNLAPTFVQAGLDTDWLEGVHATLEACQAPVFEGAVRWLNYTIETELLMNEIFDSTTRISTLVGAAKQYSQMDRAPYQVVDLHELLDSTLVMLNRKLGDGVRVVKDYDRSLPPIPCFAAELNQVWTNLIDNAVYAMGGEGTLTIRTFKENDCAAVEIGDTGPGIPPEARGRIFEPFFTTKPVGDGTGLGLDISFRIVANKHNGDIRVESEPGNTRFIVRLPLRPAAEDVSTPITGGQDV</sequence>
<dbReference type="EC" id="2.7.13.3" evidence="2"/>
<evidence type="ECO:0000313" key="7">
    <source>
        <dbReference type="EMBL" id="WTY36617.1"/>
    </source>
</evidence>
<dbReference type="InterPro" id="IPR018490">
    <property type="entry name" value="cNMP-bd_dom_sf"/>
</dbReference>
<protein>
    <recommendedName>
        <fullName evidence="2">histidine kinase</fullName>
        <ecNumber evidence="2">2.7.13.3</ecNumber>
    </recommendedName>
</protein>
<dbReference type="PANTHER" id="PTHR43065:SF48">
    <property type="entry name" value="HISTIDINE KINASE"/>
    <property type="match status" value="1"/>
</dbReference>
<dbReference type="SMART" id="SM00387">
    <property type="entry name" value="HATPase_c"/>
    <property type="match status" value="1"/>
</dbReference>
<dbReference type="PROSITE" id="PS50042">
    <property type="entry name" value="CNMP_BINDING_3"/>
    <property type="match status" value="1"/>
</dbReference>
<keyword evidence="3" id="KW-0808">Transferase</keyword>
<proteinExistence type="predicted"/>
<keyword evidence="3" id="KW-0418">Kinase</keyword>
<evidence type="ECO:0000259" key="5">
    <source>
        <dbReference type="PROSITE" id="PS50042"/>
    </source>
</evidence>
<dbReference type="Gene3D" id="1.10.287.130">
    <property type="match status" value="1"/>
</dbReference>
<dbReference type="InterPro" id="IPR014710">
    <property type="entry name" value="RmlC-like_jellyroll"/>
</dbReference>
<dbReference type="InterPro" id="IPR005467">
    <property type="entry name" value="His_kinase_dom"/>
</dbReference>
<comment type="catalytic activity">
    <reaction evidence="1">
        <text>ATP + protein L-histidine = ADP + protein N-phospho-L-histidine.</text>
        <dbReference type="EC" id="2.7.13.3"/>
    </reaction>
</comment>
<evidence type="ECO:0000259" key="6">
    <source>
        <dbReference type="PROSITE" id="PS50109"/>
    </source>
</evidence>
<dbReference type="GeneID" id="91379676"/>